<comment type="caution">
    <text evidence="2">The sequence shown here is derived from an EMBL/GenBank/DDBJ whole genome shotgun (WGS) entry which is preliminary data.</text>
</comment>
<feature type="region of interest" description="Disordered" evidence="1">
    <location>
        <begin position="32"/>
        <end position="58"/>
    </location>
</feature>
<accession>A0A1C2II39</accession>
<proteinExistence type="predicted"/>
<keyword evidence="3" id="KW-1185">Reference proteome</keyword>
<dbReference type="EMBL" id="LWRY01000011">
    <property type="protein sequence ID" value="OCX75648.1"/>
    <property type="molecule type" value="Genomic_DNA"/>
</dbReference>
<organism evidence="2 3">
    <name type="scientific">Acidithiobacillus thiooxidans</name>
    <name type="common">Thiobacillus thiooxidans</name>
    <dbReference type="NCBI Taxonomy" id="930"/>
    <lineage>
        <taxon>Bacteria</taxon>
        <taxon>Pseudomonadati</taxon>
        <taxon>Pseudomonadota</taxon>
        <taxon>Acidithiobacillia</taxon>
        <taxon>Acidithiobacillales</taxon>
        <taxon>Acidithiobacillaceae</taxon>
        <taxon>Acidithiobacillus</taxon>
    </lineage>
</organism>
<dbReference type="Proteomes" id="UP000095008">
    <property type="component" value="Unassembled WGS sequence"/>
</dbReference>
<evidence type="ECO:0000256" key="1">
    <source>
        <dbReference type="SAM" id="MobiDB-lite"/>
    </source>
</evidence>
<name>A0A1C2II39_ACITH</name>
<feature type="compositionally biased region" description="Basic and acidic residues" evidence="1">
    <location>
        <begin position="41"/>
        <end position="58"/>
    </location>
</feature>
<gene>
    <name evidence="2" type="ORF">A6M23_01630</name>
</gene>
<evidence type="ECO:0000313" key="2">
    <source>
        <dbReference type="EMBL" id="OCX75648.1"/>
    </source>
</evidence>
<dbReference type="AlphaFoldDB" id="A0A1C2II39"/>
<sequence length="112" mass="13102">MRPHIPIIDIFRWIAKREVHIAKRETNLKAPQFGVGGHLRTNSDKETTTERKESQKDVRAPDMVYANATRSFWYPNDVQVASEYSPIRICIPCLVILRHKRRCELFLPDGRT</sequence>
<protein>
    <submittedName>
        <fullName evidence="2">Uncharacterized protein</fullName>
    </submittedName>
</protein>
<evidence type="ECO:0000313" key="3">
    <source>
        <dbReference type="Proteomes" id="UP000095008"/>
    </source>
</evidence>
<reference evidence="2" key="1">
    <citation type="journal article" date="2016" name="Int. J. Mol. Sci.">
        <title>Comparative genomics of the extreme acidophile Acidithiobacillus thiooxidans reveals intraspecific divergence and niche adaptation.</title>
        <authorList>
            <person name="Zhang X."/>
            <person name="Feng X."/>
            <person name="Tao J."/>
            <person name="Ma L."/>
            <person name="Xiao Y."/>
            <person name="Liang Y."/>
            <person name="Liu X."/>
            <person name="Yin H."/>
        </authorList>
    </citation>
    <scope>NUCLEOTIDE SEQUENCE [LARGE SCALE GENOMIC DNA]</scope>
    <source>
        <strain evidence="2">DXS-W</strain>
    </source>
</reference>